<keyword evidence="5" id="KW-0808">Transferase</keyword>
<feature type="transmembrane region" description="Helical" evidence="3">
    <location>
        <begin position="263"/>
        <end position="284"/>
    </location>
</feature>
<organism evidence="5 6">
    <name type="scientific">Pseudoneobacillus rhizosphaerae</name>
    <dbReference type="NCBI Taxonomy" id="2880968"/>
    <lineage>
        <taxon>Bacteria</taxon>
        <taxon>Bacillati</taxon>
        <taxon>Bacillota</taxon>
        <taxon>Bacilli</taxon>
        <taxon>Bacillales</taxon>
        <taxon>Bacillaceae</taxon>
        <taxon>Pseudoneobacillus</taxon>
    </lineage>
</organism>
<keyword evidence="3" id="KW-0472">Membrane</keyword>
<accession>A0A9C7GA25</accession>
<dbReference type="PANTHER" id="PTHR36927:SF3">
    <property type="entry name" value="GLUCANS BIOSYNTHESIS PROTEIN C"/>
    <property type="match status" value="1"/>
</dbReference>
<evidence type="ECO:0000313" key="5">
    <source>
        <dbReference type="EMBL" id="CAG9608781.1"/>
    </source>
</evidence>
<evidence type="ECO:0000259" key="4">
    <source>
        <dbReference type="Pfam" id="PF01757"/>
    </source>
</evidence>
<dbReference type="EC" id="2.1.-.-" evidence="5"/>
<comment type="subcellular location">
    <subcellularLocation>
        <location evidence="1">Membrane</location>
    </subcellularLocation>
</comment>
<evidence type="ECO:0000256" key="2">
    <source>
        <dbReference type="ARBA" id="ARBA00007400"/>
    </source>
</evidence>
<feature type="transmembrane region" description="Helical" evidence="3">
    <location>
        <begin position="89"/>
        <end position="110"/>
    </location>
</feature>
<protein>
    <submittedName>
        <fullName evidence="5">Glucans biosynthesis protein C</fullName>
        <ecNumber evidence="5">2.1.-.-</ecNumber>
    </submittedName>
</protein>
<dbReference type="EMBL" id="CAKJTG010000012">
    <property type="protein sequence ID" value="CAG9608781.1"/>
    <property type="molecule type" value="Genomic_DNA"/>
</dbReference>
<feature type="transmembrane region" description="Helical" evidence="3">
    <location>
        <begin position="231"/>
        <end position="251"/>
    </location>
</feature>
<evidence type="ECO:0000256" key="1">
    <source>
        <dbReference type="ARBA" id="ARBA00004370"/>
    </source>
</evidence>
<dbReference type="AlphaFoldDB" id="A0A9C7GA25"/>
<dbReference type="InterPro" id="IPR050623">
    <property type="entry name" value="Glucan_succinyl_AcylTrfase"/>
</dbReference>
<gene>
    <name evidence="5" type="primary">mdoC</name>
    <name evidence="5" type="ORF">NEOCIP111885_02498</name>
</gene>
<keyword evidence="3" id="KW-1133">Transmembrane helix</keyword>
<feature type="transmembrane region" description="Helical" evidence="3">
    <location>
        <begin position="176"/>
        <end position="195"/>
    </location>
</feature>
<keyword evidence="6" id="KW-1185">Reference proteome</keyword>
<reference evidence="5" key="1">
    <citation type="submission" date="2021-10" db="EMBL/GenBank/DDBJ databases">
        <authorList>
            <person name="Criscuolo A."/>
        </authorList>
    </citation>
    <scope>NUCLEOTIDE SEQUENCE</scope>
    <source>
        <strain evidence="5">CIP111885</strain>
    </source>
</reference>
<feature type="transmembrane region" description="Helical" evidence="3">
    <location>
        <begin position="12"/>
        <end position="35"/>
    </location>
</feature>
<keyword evidence="3" id="KW-0812">Transmembrane</keyword>
<evidence type="ECO:0000313" key="6">
    <source>
        <dbReference type="Proteomes" id="UP000789845"/>
    </source>
</evidence>
<evidence type="ECO:0000256" key="3">
    <source>
        <dbReference type="SAM" id="Phobius"/>
    </source>
</evidence>
<dbReference type="RefSeq" id="WP_230497022.1">
    <property type="nucleotide sequence ID" value="NZ_CAKJTG010000012.1"/>
</dbReference>
<proteinExistence type="inferred from homology"/>
<dbReference type="InterPro" id="IPR002656">
    <property type="entry name" value="Acyl_transf_3_dom"/>
</dbReference>
<feature type="transmembrane region" description="Helical" evidence="3">
    <location>
        <begin position="143"/>
        <end position="164"/>
    </location>
</feature>
<sequence>MGKVPLNRQVDLDWIRVIATLIVFLYHISMFFNPFPWHVKNSTIDQSYILVFSLLVGTWIMPIFFAISGITTYHALKRRSGKEFVKERLIRLGIPLVFGVLVLTPPQVYIERLTHQQFKGSFFEFLSQYFNGLYLEINGSGNFAFFGLHLWYLLVLLVFSMLLFPIFPKIKESKSFTYSQYLLLPIILLIVAAFVEIVNLGGWGLPYYLVIYLLGYIYFSQNSFKEFIRNNNLLIAVVTLITSFIYIFGFINDMAGKNSFVSLIFTYIKVFNSWNWLLFIFYLGEKYFTTPKKGLRYLSQAAMPFYVLHQPIIVGIGFYLYQLSWSTPSKLLLLTLMSFIIIMLIYHFVIQHISILRLVFGIKGKSKKVTKDSDITIAGN</sequence>
<comment type="similarity">
    <text evidence="2">Belongs to the acyltransferase 3 family.</text>
</comment>
<feature type="transmembrane region" description="Helical" evidence="3">
    <location>
        <begin position="331"/>
        <end position="360"/>
    </location>
</feature>
<comment type="caution">
    <text evidence="5">The sequence shown here is derived from an EMBL/GenBank/DDBJ whole genome shotgun (WGS) entry which is preliminary data.</text>
</comment>
<dbReference type="PANTHER" id="PTHR36927">
    <property type="entry name" value="BLR4337 PROTEIN"/>
    <property type="match status" value="1"/>
</dbReference>
<feature type="transmembrane region" description="Helical" evidence="3">
    <location>
        <begin position="201"/>
        <end position="219"/>
    </location>
</feature>
<feature type="domain" description="Acyltransferase 3" evidence="4">
    <location>
        <begin position="11"/>
        <end position="347"/>
    </location>
</feature>
<feature type="transmembrane region" description="Helical" evidence="3">
    <location>
        <begin position="305"/>
        <end position="325"/>
    </location>
</feature>
<dbReference type="Proteomes" id="UP000789845">
    <property type="component" value="Unassembled WGS sequence"/>
</dbReference>
<dbReference type="GO" id="GO:0016747">
    <property type="term" value="F:acyltransferase activity, transferring groups other than amino-acyl groups"/>
    <property type="evidence" value="ECO:0007669"/>
    <property type="project" value="InterPro"/>
</dbReference>
<name>A0A9C7GA25_9BACI</name>
<feature type="transmembrane region" description="Helical" evidence="3">
    <location>
        <begin position="47"/>
        <end position="68"/>
    </location>
</feature>
<dbReference type="Pfam" id="PF01757">
    <property type="entry name" value="Acyl_transf_3"/>
    <property type="match status" value="1"/>
</dbReference>